<evidence type="ECO:0000313" key="2">
    <source>
        <dbReference type="Proteomes" id="UP001151760"/>
    </source>
</evidence>
<dbReference type="Proteomes" id="UP001151760">
    <property type="component" value="Unassembled WGS sequence"/>
</dbReference>
<reference evidence="1" key="1">
    <citation type="journal article" date="2022" name="Int. J. Mol. Sci.">
        <title>Draft Genome of Tanacetum Coccineum: Genomic Comparison of Closely Related Tanacetum-Family Plants.</title>
        <authorList>
            <person name="Yamashiro T."/>
            <person name="Shiraishi A."/>
            <person name="Nakayama K."/>
            <person name="Satake H."/>
        </authorList>
    </citation>
    <scope>NUCLEOTIDE SEQUENCE</scope>
</reference>
<keyword evidence="2" id="KW-1185">Reference proteome</keyword>
<accession>A0ABQ5C228</accession>
<dbReference type="EMBL" id="BQNB010013870">
    <property type="protein sequence ID" value="GJT21210.1"/>
    <property type="molecule type" value="Genomic_DNA"/>
</dbReference>
<organism evidence="1 2">
    <name type="scientific">Tanacetum coccineum</name>
    <dbReference type="NCBI Taxonomy" id="301880"/>
    <lineage>
        <taxon>Eukaryota</taxon>
        <taxon>Viridiplantae</taxon>
        <taxon>Streptophyta</taxon>
        <taxon>Embryophyta</taxon>
        <taxon>Tracheophyta</taxon>
        <taxon>Spermatophyta</taxon>
        <taxon>Magnoliopsida</taxon>
        <taxon>eudicotyledons</taxon>
        <taxon>Gunneridae</taxon>
        <taxon>Pentapetalae</taxon>
        <taxon>asterids</taxon>
        <taxon>campanulids</taxon>
        <taxon>Asterales</taxon>
        <taxon>Asteraceae</taxon>
        <taxon>Asteroideae</taxon>
        <taxon>Anthemideae</taxon>
        <taxon>Anthemidinae</taxon>
        <taxon>Tanacetum</taxon>
    </lineage>
</organism>
<protein>
    <submittedName>
        <fullName evidence="1">Uncharacterized protein</fullName>
    </submittedName>
</protein>
<comment type="caution">
    <text evidence="1">The sequence shown here is derived from an EMBL/GenBank/DDBJ whole genome shotgun (WGS) entry which is preliminary data.</text>
</comment>
<sequence length="211" mass="24857">MITRLRAKIEAFIEYLVDGLSRIKYGQRSLSVPACEQGKRKNGHISPKVIRVNFQLNLLLYGFKWTMRVETLMGKQIYSGYFRKTTHRYTWVYFFRTKDEIQMMIIQVHFSVLTEHEGSSLIQAQSEMELSSKTKNEVSISVKLASWRQTLIARTPQRRVLLNTEIAILVEAGQNDVYFFIKFTEFLWVEAIVPLVESNFQLVKEYYKIPR</sequence>
<reference evidence="1" key="2">
    <citation type="submission" date="2022-01" db="EMBL/GenBank/DDBJ databases">
        <authorList>
            <person name="Yamashiro T."/>
            <person name="Shiraishi A."/>
            <person name="Satake H."/>
            <person name="Nakayama K."/>
        </authorList>
    </citation>
    <scope>NUCLEOTIDE SEQUENCE</scope>
</reference>
<gene>
    <name evidence="1" type="ORF">Tco_0891147</name>
</gene>
<evidence type="ECO:0000313" key="1">
    <source>
        <dbReference type="EMBL" id="GJT21210.1"/>
    </source>
</evidence>
<proteinExistence type="predicted"/>
<name>A0ABQ5C228_9ASTR</name>